<protein>
    <submittedName>
        <fullName evidence="1">Uncharacterized protein</fullName>
    </submittedName>
</protein>
<dbReference type="EMBL" id="GBXM01029223">
    <property type="protein sequence ID" value="JAH79354.1"/>
    <property type="molecule type" value="Transcribed_RNA"/>
</dbReference>
<proteinExistence type="predicted"/>
<evidence type="ECO:0000313" key="1">
    <source>
        <dbReference type="EMBL" id="JAH79354.1"/>
    </source>
</evidence>
<sequence length="83" mass="9591">MARWCTLLNPREPQSGFSCRSKCHYMRLPLLAENKHRCPLGRRCRATLSRVSNPYYNPTGCCCLLESDPFSFRTLVVGYNVFT</sequence>
<organism evidence="1">
    <name type="scientific">Anguilla anguilla</name>
    <name type="common">European freshwater eel</name>
    <name type="synonym">Muraena anguilla</name>
    <dbReference type="NCBI Taxonomy" id="7936"/>
    <lineage>
        <taxon>Eukaryota</taxon>
        <taxon>Metazoa</taxon>
        <taxon>Chordata</taxon>
        <taxon>Craniata</taxon>
        <taxon>Vertebrata</taxon>
        <taxon>Euteleostomi</taxon>
        <taxon>Actinopterygii</taxon>
        <taxon>Neopterygii</taxon>
        <taxon>Teleostei</taxon>
        <taxon>Anguilliformes</taxon>
        <taxon>Anguillidae</taxon>
        <taxon>Anguilla</taxon>
    </lineage>
</organism>
<reference evidence="1" key="1">
    <citation type="submission" date="2014-11" db="EMBL/GenBank/DDBJ databases">
        <authorList>
            <person name="Amaro Gonzalez C."/>
        </authorList>
    </citation>
    <scope>NUCLEOTIDE SEQUENCE</scope>
</reference>
<accession>A0A0E9VMK5</accession>
<reference evidence="1" key="2">
    <citation type="journal article" date="2015" name="Fish Shellfish Immunol.">
        <title>Early steps in the European eel (Anguilla anguilla)-Vibrio vulnificus interaction in the gills: Role of the RtxA13 toxin.</title>
        <authorList>
            <person name="Callol A."/>
            <person name="Pajuelo D."/>
            <person name="Ebbesson L."/>
            <person name="Teles M."/>
            <person name="MacKenzie S."/>
            <person name="Amaro C."/>
        </authorList>
    </citation>
    <scope>NUCLEOTIDE SEQUENCE</scope>
</reference>
<dbReference type="AlphaFoldDB" id="A0A0E9VMK5"/>
<name>A0A0E9VMK5_ANGAN</name>